<keyword evidence="2" id="KW-0371">Homeobox</keyword>
<feature type="region of interest" description="Disordered" evidence="4">
    <location>
        <begin position="1"/>
        <end position="24"/>
    </location>
</feature>
<name>A0AAN7TNC7_9PEZI</name>
<keyword evidence="3" id="KW-0539">Nucleus</keyword>
<dbReference type="GO" id="GO:0003677">
    <property type="term" value="F:DNA binding"/>
    <property type="evidence" value="ECO:0007669"/>
    <property type="project" value="UniProtKB-KW"/>
</dbReference>
<evidence type="ECO:0000313" key="6">
    <source>
        <dbReference type="EMBL" id="KAK5109895.1"/>
    </source>
</evidence>
<keyword evidence="1" id="KW-0238">DNA-binding</keyword>
<evidence type="ECO:0000256" key="1">
    <source>
        <dbReference type="ARBA" id="ARBA00023125"/>
    </source>
</evidence>
<organism evidence="6 7">
    <name type="scientific">Meristemomyces frigidus</name>
    <dbReference type="NCBI Taxonomy" id="1508187"/>
    <lineage>
        <taxon>Eukaryota</taxon>
        <taxon>Fungi</taxon>
        <taxon>Dikarya</taxon>
        <taxon>Ascomycota</taxon>
        <taxon>Pezizomycotina</taxon>
        <taxon>Dothideomycetes</taxon>
        <taxon>Dothideomycetidae</taxon>
        <taxon>Mycosphaerellales</taxon>
        <taxon>Teratosphaeriaceae</taxon>
        <taxon>Meristemomyces</taxon>
    </lineage>
</organism>
<evidence type="ECO:0000259" key="5">
    <source>
        <dbReference type="Pfam" id="PF05920"/>
    </source>
</evidence>
<proteinExistence type="predicted"/>
<sequence length="75" mass="8942">MPSQYDHTQQQGGKARKRSNLPKQSTEIMKVWFDQATGISMTQVSNWFINHRRRCPELRDRRDKHRGVSRDVEMV</sequence>
<evidence type="ECO:0000256" key="3">
    <source>
        <dbReference type="ARBA" id="ARBA00023242"/>
    </source>
</evidence>
<comment type="caution">
    <text evidence="6">The sequence shown here is derived from an EMBL/GenBank/DDBJ whole genome shotgun (WGS) entry which is preliminary data.</text>
</comment>
<dbReference type="CDD" id="cd00086">
    <property type="entry name" value="homeodomain"/>
    <property type="match status" value="1"/>
</dbReference>
<feature type="domain" description="KN homeodomain" evidence="5">
    <location>
        <begin position="27"/>
        <end position="54"/>
    </location>
</feature>
<dbReference type="InterPro" id="IPR009057">
    <property type="entry name" value="Homeodomain-like_sf"/>
</dbReference>
<evidence type="ECO:0000256" key="4">
    <source>
        <dbReference type="SAM" id="MobiDB-lite"/>
    </source>
</evidence>
<dbReference type="Gene3D" id="1.10.10.60">
    <property type="entry name" value="Homeodomain-like"/>
    <property type="match status" value="1"/>
</dbReference>
<dbReference type="GO" id="GO:0006355">
    <property type="term" value="P:regulation of DNA-templated transcription"/>
    <property type="evidence" value="ECO:0007669"/>
    <property type="project" value="InterPro"/>
</dbReference>
<dbReference type="InterPro" id="IPR008422">
    <property type="entry name" value="KN_HD"/>
</dbReference>
<dbReference type="Pfam" id="PF05920">
    <property type="entry name" value="Homeobox_KN"/>
    <property type="match status" value="1"/>
</dbReference>
<gene>
    <name evidence="6" type="ORF">LTR62_006502</name>
</gene>
<dbReference type="Proteomes" id="UP001310890">
    <property type="component" value="Unassembled WGS sequence"/>
</dbReference>
<dbReference type="AlphaFoldDB" id="A0AAN7TNC7"/>
<feature type="compositionally biased region" description="Polar residues" evidence="4">
    <location>
        <begin position="1"/>
        <end position="12"/>
    </location>
</feature>
<dbReference type="InterPro" id="IPR001356">
    <property type="entry name" value="HD"/>
</dbReference>
<accession>A0AAN7TNC7</accession>
<reference evidence="6" key="1">
    <citation type="submission" date="2023-08" db="EMBL/GenBank/DDBJ databases">
        <title>Black Yeasts Isolated from many extreme environments.</title>
        <authorList>
            <person name="Coleine C."/>
            <person name="Stajich J.E."/>
            <person name="Selbmann L."/>
        </authorList>
    </citation>
    <scope>NUCLEOTIDE SEQUENCE</scope>
    <source>
        <strain evidence="6">CCFEE 5401</strain>
    </source>
</reference>
<dbReference type="EMBL" id="JAVRRL010000057">
    <property type="protein sequence ID" value="KAK5109895.1"/>
    <property type="molecule type" value="Genomic_DNA"/>
</dbReference>
<evidence type="ECO:0000313" key="7">
    <source>
        <dbReference type="Proteomes" id="UP001310890"/>
    </source>
</evidence>
<protein>
    <recommendedName>
        <fullName evidence="5">KN homeodomain domain-containing protein</fullName>
    </recommendedName>
</protein>
<evidence type="ECO:0000256" key="2">
    <source>
        <dbReference type="ARBA" id="ARBA00023155"/>
    </source>
</evidence>
<dbReference type="SUPFAM" id="SSF46689">
    <property type="entry name" value="Homeodomain-like"/>
    <property type="match status" value="1"/>
</dbReference>